<protein>
    <submittedName>
        <fullName evidence="1">Retrovirus-related Pol polyprotein</fullName>
    </submittedName>
</protein>
<sequence>MVNPEKFNLQGATALVPAFSGGTESDLVSFVAKCEFILNNTFDAIKHNILEAILAQLTGKALSAVRYKKITTWDELKKLFKTVFESAYSVSYL</sequence>
<accession>A0A6G0VN05</accession>
<evidence type="ECO:0000313" key="2">
    <source>
        <dbReference type="Proteomes" id="UP000478052"/>
    </source>
</evidence>
<proteinExistence type="predicted"/>
<reference evidence="1 2" key="1">
    <citation type="submission" date="2019-08" db="EMBL/GenBank/DDBJ databases">
        <title>Whole genome of Aphis craccivora.</title>
        <authorList>
            <person name="Voronova N.V."/>
            <person name="Shulinski R.S."/>
            <person name="Bandarenka Y.V."/>
            <person name="Zhorov D.G."/>
            <person name="Warner D."/>
        </authorList>
    </citation>
    <scope>NUCLEOTIDE SEQUENCE [LARGE SCALE GENOMIC DNA]</scope>
    <source>
        <strain evidence="1">180601</strain>
        <tissue evidence="1">Whole Body</tissue>
    </source>
</reference>
<organism evidence="1 2">
    <name type="scientific">Aphis craccivora</name>
    <name type="common">Cowpea aphid</name>
    <dbReference type="NCBI Taxonomy" id="307492"/>
    <lineage>
        <taxon>Eukaryota</taxon>
        <taxon>Metazoa</taxon>
        <taxon>Ecdysozoa</taxon>
        <taxon>Arthropoda</taxon>
        <taxon>Hexapoda</taxon>
        <taxon>Insecta</taxon>
        <taxon>Pterygota</taxon>
        <taxon>Neoptera</taxon>
        <taxon>Paraneoptera</taxon>
        <taxon>Hemiptera</taxon>
        <taxon>Sternorrhyncha</taxon>
        <taxon>Aphidomorpha</taxon>
        <taxon>Aphidoidea</taxon>
        <taxon>Aphididae</taxon>
        <taxon>Aphidini</taxon>
        <taxon>Aphis</taxon>
        <taxon>Aphis</taxon>
    </lineage>
</organism>
<gene>
    <name evidence="1" type="ORF">FWK35_00038616</name>
</gene>
<comment type="caution">
    <text evidence="1">The sequence shown here is derived from an EMBL/GenBank/DDBJ whole genome shotgun (WGS) entry which is preliminary data.</text>
</comment>
<dbReference type="OrthoDB" id="8193998at2759"/>
<keyword evidence="2" id="KW-1185">Reference proteome</keyword>
<dbReference type="Proteomes" id="UP000478052">
    <property type="component" value="Unassembled WGS sequence"/>
</dbReference>
<dbReference type="EMBL" id="VUJU01014258">
    <property type="protein sequence ID" value="KAF0702529.1"/>
    <property type="molecule type" value="Genomic_DNA"/>
</dbReference>
<dbReference type="AlphaFoldDB" id="A0A6G0VN05"/>
<name>A0A6G0VN05_APHCR</name>
<evidence type="ECO:0000313" key="1">
    <source>
        <dbReference type="EMBL" id="KAF0702529.1"/>
    </source>
</evidence>